<proteinExistence type="predicted"/>
<accession>A0A6J5NSX9</accession>
<reference evidence="1" key="1">
    <citation type="submission" date="2020-04" db="EMBL/GenBank/DDBJ databases">
        <authorList>
            <person name="Chiriac C."/>
            <person name="Salcher M."/>
            <person name="Ghai R."/>
            <person name="Kavagutti S V."/>
        </authorList>
    </citation>
    <scope>NUCLEOTIDE SEQUENCE</scope>
</reference>
<dbReference type="InterPro" id="IPR036098">
    <property type="entry name" value="Thymidylate_synthase_ThyX_sf"/>
</dbReference>
<gene>
    <name evidence="1" type="ORF">UFOVP785_10</name>
</gene>
<dbReference type="GO" id="GO:0006231">
    <property type="term" value="P:dTMP biosynthetic process"/>
    <property type="evidence" value="ECO:0007669"/>
    <property type="project" value="InterPro"/>
</dbReference>
<dbReference type="GO" id="GO:0050797">
    <property type="term" value="F:thymidylate synthase (FAD) activity"/>
    <property type="evidence" value="ECO:0007669"/>
    <property type="project" value="InterPro"/>
</dbReference>
<dbReference type="GO" id="GO:0050660">
    <property type="term" value="F:flavin adenine dinucleotide binding"/>
    <property type="evidence" value="ECO:0007669"/>
    <property type="project" value="InterPro"/>
</dbReference>
<evidence type="ECO:0000313" key="1">
    <source>
        <dbReference type="EMBL" id="CAB4162063.1"/>
    </source>
</evidence>
<sequence>MNPWGDRLTTFELVFPRMLLPELATHRQFSKNTASSRAIPITKTIQMVMDNPFVPFHWGKNQSGMQAHEVLGDWQERACRKKWVEASQNAALVANSLDVSGLHKQIANRVLEPYMFTTLILSCTSFKHFELLRTNEMAEPHFQHLAKLMVSARSESLPEALKPGEWHLPLIYDEDRSKLNLSDLKRVSTARCAAVSYTRHNEVKDYEKDFALYERLTTGGHWSPLEHLATPIADWERFGAVSPSNFEGWKQHRKEFETEFVPDEPYTGPTR</sequence>
<organism evidence="1">
    <name type="scientific">uncultured Caudovirales phage</name>
    <dbReference type="NCBI Taxonomy" id="2100421"/>
    <lineage>
        <taxon>Viruses</taxon>
        <taxon>Duplodnaviria</taxon>
        <taxon>Heunggongvirae</taxon>
        <taxon>Uroviricota</taxon>
        <taxon>Caudoviricetes</taxon>
        <taxon>Peduoviridae</taxon>
        <taxon>Maltschvirus</taxon>
        <taxon>Maltschvirus maltsch</taxon>
    </lineage>
</organism>
<name>A0A6J5NSX9_9CAUD</name>
<dbReference type="SUPFAM" id="SSF69796">
    <property type="entry name" value="Thymidylate synthase-complementing protein Thy1"/>
    <property type="match status" value="1"/>
</dbReference>
<protein>
    <submittedName>
        <fullName evidence="1">FAD-dependent thymidylate synthase</fullName>
    </submittedName>
</protein>
<dbReference type="Gene3D" id="3.30.1360.170">
    <property type="match status" value="1"/>
</dbReference>
<dbReference type="EMBL" id="LR796736">
    <property type="protein sequence ID" value="CAB4162063.1"/>
    <property type="molecule type" value="Genomic_DNA"/>
</dbReference>